<comment type="caution">
    <text evidence="1">The sequence shown here is derived from an EMBL/GenBank/DDBJ whole genome shotgun (WGS) entry which is preliminary data.</text>
</comment>
<evidence type="ECO:0000313" key="2">
    <source>
        <dbReference type="Proteomes" id="UP000245634"/>
    </source>
</evidence>
<reference evidence="1 2" key="1">
    <citation type="submission" date="2018-05" db="EMBL/GenBank/DDBJ databases">
        <title>Genomic Encyclopedia of Type Strains, Phase IV (KMG-IV): sequencing the most valuable type-strain genomes for metagenomic binning, comparative biology and taxonomic classification.</title>
        <authorList>
            <person name="Goeker M."/>
        </authorList>
    </citation>
    <scope>NUCLEOTIDE SEQUENCE [LARGE SCALE GENOMIC DNA]</scope>
    <source>
        <strain evidence="1 2">DSM 18773</strain>
    </source>
</reference>
<dbReference type="EMBL" id="QGGL01000004">
    <property type="protein sequence ID" value="PWK14852.1"/>
    <property type="molecule type" value="Genomic_DNA"/>
</dbReference>
<accession>A0A316DAM8</accession>
<name>A0A316DAM8_9BACL</name>
<dbReference type="PANTHER" id="PTHR36439:SF1">
    <property type="entry name" value="DUF1697 DOMAIN-CONTAINING PROTEIN"/>
    <property type="match status" value="1"/>
</dbReference>
<dbReference type="PIRSF" id="PIRSF008502">
    <property type="entry name" value="UCP008502"/>
    <property type="match status" value="1"/>
</dbReference>
<dbReference type="OrthoDB" id="9806494at2"/>
<dbReference type="AlphaFoldDB" id="A0A316DAM8"/>
<dbReference type="RefSeq" id="WP_109687189.1">
    <property type="nucleotide sequence ID" value="NZ_QGGL01000004.1"/>
</dbReference>
<dbReference type="InterPro" id="IPR012545">
    <property type="entry name" value="DUF1697"/>
</dbReference>
<evidence type="ECO:0000313" key="1">
    <source>
        <dbReference type="EMBL" id="PWK14852.1"/>
    </source>
</evidence>
<gene>
    <name evidence="1" type="ORF">C7459_10451</name>
</gene>
<protein>
    <submittedName>
        <fullName evidence="1">Uncharacterized protein (DUF1697 family)</fullName>
    </submittedName>
</protein>
<dbReference type="Pfam" id="PF08002">
    <property type="entry name" value="DUF1697"/>
    <property type="match status" value="1"/>
</dbReference>
<dbReference type="Gene3D" id="3.30.70.1280">
    <property type="entry name" value="SP0830-like domains"/>
    <property type="match status" value="1"/>
</dbReference>
<dbReference type="SUPFAM" id="SSF160379">
    <property type="entry name" value="SP0830-like"/>
    <property type="match status" value="1"/>
</dbReference>
<sequence length="182" mass="20559">MTIYVGFLRGINVGGNNKIKMADLKHMLESLGFTRVQTYIQSGNVVFEAEEAGEQLLQAQIEAEISKVFGMSISVMLRTAEELEHIIETCPFSPDSLSAGESIHLTLLKDAPSREELDKLPDVAQGNDEYFLEGRELYLMLRQSILDSKLPKKYQKLSPQTSRNWKTIMKLYAMVQAMEPRG</sequence>
<organism evidence="1 2">
    <name type="scientific">Tumebacillus permanentifrigoris</name>
    <dbReference type="NCBI Taxonomy" id="378543"/>
    <lineage>
        <taxon>Bacteria</taxon>
        <taxon>Bacillati</taxon>
        <taxon>Bacillota</taxon>
        <taxon>Bacilli</taxon>
        <taxon>Bacillales</taxon>
        <taxon>Alicyclobacillaceae</taxon>
        <taxon>Tumebacillus</taxon>
    </lineage>
</organism>
<keyword evidence="2" id="KW-1185">Reference proteome</keyword>
<proteinExistence type="predicted"/>
<dbReference type="Proteomes" id="UP000245634">
    <property type="component" value="Unassembled WGS sequence"/>
</dbReference>
<dbReference type="PANTHER" id="PTHR36439">
    <property type="entry name" value="BLL4334 PROTEIN"/>
    <property type="match status" value="1"/>
</dbReference>